<protein>
    <recommendedName>
        <fullName evidence="4">Hydrocephalus-inducing protein</fullName>
    </recommendedName>
</protein>
<feature type="compositionally biased region" description="Basic and acidic residues" evidence="1">
    <location>
        <begin position="164"/>
        <end position="197"/>
    </location>
</feature>
<name>A0A9P0QJ47_ACAOB</name>
<dbReference type="GO" id="GO:0003341">
    <property type="term" value="P:cilium movement"/>
    <property type="evidence" value="ECO:0007669"/>
    <property type="project" value="TreeGrafter"/>
</dbReference>
<dbReference type="PANTHER" id="PTHR23053">
    <property type="entry name" value="DLEC1 DELETED IN LUNG AND ESOPHAGEAL CANCER 1"/>
    <property type="match status" value="1"/>
</dbReference>
<dbReference type="GO" id="GO:0005930">
    <property type="term" value="C:axoneme"/>
    <property type="evidence" value="ECO:0007669"/>
    <property type="project" value="TreeGrafter"/>
</dbReference>
<feature type="compositionally biased region" description="Low complexity" evidence="1">
    <location>
        <begin position="147"/>
        <end position="163"/>
    </location>
</feature>
<accession>A0A9P0QJ47</accession>
<proteinExistence type="predicted"/>
<evidence type="ECO:0000313" key="3">
    <source>
        <dbReference type="Proteomes" id="UP001152888"/>
    </source>
</evidence>
<reference evidence="2" key="1">
    <citation type="submission" date="2022-03" db="EMBL/GenBank/DDBJ databases">
        <authorList>
            <person name="Sayadi A."/>
        </authorList>
    </citation>
    <scope>NUCLEOTIDE SEQUENCE</scope>
</reference>
<evidence type="ECO:0000256" key="1">
    <source>
        <dbReference type="SAM" id="MobiDB-lite"/>
    </source>
</evidence>
<gene>
    <name evidence="2" type="ORF">ACAOBT_LOCUS38415</name>
</gene>
<sequence length="197" mass="21947">MEKDDQIRKYFSIDDNPVTLSPQKETKAKITFKPTQQVEFVNLPIFICNVVDAAKPDVVINSFQLSFSAKVFLSRFEICPAKDMYFGDLPISTTRTQTIELKNVGKFPFNYTIISHKMWLGQLAKKSRSKIQLDGKKGKSKKGKGIGSSKSSNGSKNSKSGSNKIDKTKKPEKSSQVDKDRGSKGKGSKESKKDKGK</sequence>
<comment type="caution">
    <text evidence="2">The sequence shown here is derived from an EMBL/GenBank/DDBJ whole genome shotgun (WGS) entry which is preliminary data.</text>
</comment>
<evidence type="ECO:0000313" key="2">
    <source>
        <dbReference type="EMBL" id="CAH2021262.1"/>
    </source>
</evidence>
<dbReference type="PANTHER" id="PTHR23053:SF0">
    <property type="entry name" value="HYDROCEPHALUS-INDUCING PROTEIN HOMOLOG"/>
    <property type="match status" value="1"/>
</dbReference>
<dbReference type="InterPro" id="IPR033305">
    <property type="entry name" value="Hydin-like"/>
</dbReference>
<dbReference type="GO" id="GO:1904158">
    <property type="term" value="P:axonemal central apparatus assembly"/>
    <property type="evidence" value="ECO:0007669"/>
    <property type="project" value="TreeGrafter"/>
</dbReference>
<organism evidence="2 3">
    <name type="scientific">Acanthoscelides obtectus</name>
    <name type="common">Bean weevil</name>
    <name type="synonym">Bruchus obtectus</name>
    <dbReference type="NCBI Taxonomy" id="200917"/>
    <lineage>
        <taxon>Eukaryota</taxon>
        <taxon>Metazoa</taxon>
        <taxon>Ecdysozoa</taxon>
        <taxon>Arthropoda</taxon>
        <taxon>Hexapoda</taxon>
        <taxon>Insecta</taxon>
        <taxon>Pterygota</taxon>
        <taxon>Neoptera</taxon>
        <taxon>Endopterygota</taxon>
        <taxon>Coleoptera</taxon>
        <taxon>Polyphaga</taxon>
        <taxon>Cucujiformia</taxon>
        <taxon>Chrysomeloidea</taxon>
        <taxon>Chrysomelidae</taxon>
        <taxon>Bruchinae</taxon>
        <taxon>Bruchini</taxon>
        <taxon>Acanthoscelides</taxon>
    </lineage>
</organism>
<dbReference type="OrthoDB" id="442692at2759"/>
<dbReference type="AlphaFoldDB" id="A0A9P0QJ47"/>
<keyword evidence="3" id="KW-1185">Reference proteome</keyword>
<dbReference type="EMBL" id="CAKOFQ010012035">
    <property type="protein sequence ID" value="CAH2021262.1"/>
    <property type="molecule type" value="Genomic_DNA"/>
</dbReference>
<feature type="region of interest" description="Disordered" evidence="1">
    <location>
        <begin position="130"/>
        <end position="197"/>
    </location>
</feature>
<dbReference type="Proteomes" id="UP001152888">
    <property type="component" value="Unassembled WGS sequence"/>
</dbReference>
<evidence type="ECO:0008006" key="4">
    <source>
        <dbReference type="Google" id="ProtNLM"/>
    </source>
</evidence>